<dbReference type="AlphaFoldDB" id="A0A3B0WZP1"/>
<evidence type="ECO:0000313" key="1">
    <source>
        <dbReference type="EMBL" id="VAW56117.1"/>
    </source>
</evidence>
<protein>
    <recommendedName>
        <fullName evidence="2">DUF4189 domain-containing protein</fullName>
    </recommendedName>
</protein>
<accession>A0A3B0WZP1</accession>
<reference evidence="1" key="1">
    <citation type="submission" date="2018-06" db="EMBL/GenBank/DDBJ databases">
        <authorList>
            <person name="Zhirakovskaya E."/>
        </authorList>
    </citation>
    <scope>NUCLEOTIDE SEQUENCE</scope>
</reference>
<organism evidence="1">
    <name type="scientific">hydrothermal vent metagenome</name>
    <dbReference type="NCBI Taxonomy" id="652676"/>
    <lineage>
        <taxon>unclassified sequences</taxon>
        <taxon>metagenomes</taxon>
        <taxon>ecological metagenomes</taxon>
    </lineage>
</organism>
<dbReference type="EMBL" id="UOFF01000181">
    <property type="protein sequence ID" value="VAW56117.1"/>
    <property type="molecule type" value="Genomic_DNA"/>
</dbReference>
<proteinExistence type="predicted"/>
<gene>
    <name evidence="1" type="ORF">MNBD_GAMMA07-489</name>
</gene>
<sequence length="386" mass="43297">MKIKIINVLLALVASLSVQAEIKNIPNGIVDASGYEAYQNYLKESSNKAFVVSANGAWGWSSKQFDTKFSILNAIEKCESKNKGKCDVIDVNGHLTTDTYETVGFLEKPSVSEDDIQYFPASIQEIHKANNYKIIYLASRGNKAYATSKSGSIGWVAQRTSVDDAKKIAIKLCEKFNADKSNPCEVVDVNGEIKSAKINFADVLLNPRMVYPDMTAQLNFYVDMGVYKSYIKMMGHKALAVATTGYRHMLSMMTTSDYAKQEVLKICSENAGEKCNLVLLDEFIVKSKLLEDDGKPKLWLGKYVVDLTAAPHLESVKHTLPFFTFTEDEVTVTVKGKVVVRAGYFQRERLLRIFYKGKTKTGTFSEDFGILLLNDKNRSRYIKVDY</sequence>
<evidence type="ECO:0008006" key="2">
    <source>
        <dbReference type="Google" id="ProtNLM"/>
    </source>
</evidence>
<name>A0A3B0WZP1_9ZZZZ</name>